<evidence type="ECO:0000313" key="2">
    <source>
        <dbReference type="Proteomes" id="UP000321523"/>
    </source>
</evidence>
<organism evidence="1 2">
    <name type="scientific">Skermanella aerolata</name>
    <dbReference type="NCBI Taxonomy" id="393310"/>
    <lineage>
        <taxon>Bacteria</taxon>
        <taxon>Pseudomonadati</taxon>
        <taxon>Pseudomonadota</taxon>
        <taxon>Alphaproteobacteria</taxon>
        <taxon>Rhodospirillales</taxon>
        <taxon>Azospirillaceae</taxon>
        <taxon>Skermanella</taxon>
    </lineage>
</organism>
<gene>
    <name evidence="1" type="ORF">SAE02_39920</name>
</gene>
<proteinExistence type="predicted"/>
<dbReference type="RefSeq" id="WP_147040652.1">
    <property type="nucleotide sequence ID" value="NZ_BJYZ01000018.1"/>
</dbReference>
<accession>A0A512DTP8</accession>
<dbReference type="AlphaFoldDB" id="A0A512DTP8"/>
<comment type="caution">
    <text evidence="1">The sequence shown here is derived from an EMBL/GenBank/DDBJ whole genome shotgun (WGS) entry which is preliminary data.</text>
</comment>
<protein>
    <submittedName>
        <fullName evidence="1">Uncharacterized protein</fullName>
    </submittedName>
</protein>
<dbReference type="Proteomes" id="UP000321523">
    <property type="component" value="Unassembled WGS sequence"/>
</dbReference>
<dbReference type="EMBL" id="BJYZ01000018">
    <property type="protein sequence ID" value="GEO39844.1"/>
    <property type="molecule type" value="Genomic_DNA"/>
</dbReference>
<name>A0A512DTP8_9PROT</name>
<evidence type="ECO:0000313" key="1">
    <source>
        <dbReference type="EMBL" id="GEO39844.1"/>
    </source>
</evidence>
<keyword evidence="2" id="KW-1185">Reference proteome</keyword>
<sequence>MAQIRVPEKWLLRTKANGVKGLPRLQGVVNTFQTNYMTDLSANRPESGCASAMLSFCTKKENKIFKAPQKHLLPVPMKALVLYYYKQST</sequence>
<reference evidence="1 2" key="1">
    <citation type="submission" date="2019-07" db="EMBL/GenBank/DDBJ databases">
        <title>Whole genome shotgun sequence of Skermanella aerolata NBRC 106429.</title>
        <authorList>
            <person name="Hosoyama A."/>
            <person name="Uohara A."/>
            <person name="Ohji S."/>
            <person name="Ichikawa N."/>
        </authorList>
    </citation>
    <scope>NUCLEOTIDE SEQUENCE [LARGE SCALE GENOMIC DNA]</scope>
    <source>
        <strain evidence="1 2">NBRC 106429</strain>
    </source>
</reference>